<dbReference type="Proteomes" id="UP000799118">
    <property type="component" value="Unassembled WGS sequence"/>
</dbReference>
<sequence length="301" mass="34532">MVLLTLQLARELRDQIYDDALRLTIIGNPPESLPLHVDSGAFRFSNRVRWRLPPNRGTCFGLMYSCRQVYEEMLESIDRHDVSFELDLIVLDTQPTHGSGSERMFRILHEEIWAEWVVLPICTYIVPKLQPLSTQTPSLAQSKCKNLHVSFRTQCENRFWWWGNGSPAPLTRNLFIMLAKFLLHGSLGLQIRESPSSDSDAKTLWNIDTLSVEIIGSGMTFTNPYDGQHYIVPTKVVEDTETQLRQYLMNRLCLNGALSGRVRVVRLLVDGELKHECVIDHTRSLSAATKSDWARYGWVIE</sequence>
<evidence type="ECO:0000313" key="2">
    <source>
        <dbReference type="Proteomes" id="UP000799118"/>
    </source>
</evidence>
<keyword evidence="2" id="KW-1185">Reference proteome</keyword>
<name>A0A6A4I2Y9_9AGAR</name>
<proteinExistence type="predicted"/>
<dbReference type="AlphaFoldDB" id="A0A6A4I2Y9"/>
<evidence type="ECO:0000313" key="1">
    <source>
        <dbReference type="EMBL" id="KAE9404323.1"/>
    </source>
</evidence>
<dbReference type="EMBL" id="ML769417">
    <property type="protein sequence ID" value="KAE9404323.1"/>
    <property type="molecule type" value="Genomic_DNA"/>
</dbReference>
<protein>
    <submittedName>
        <fullName evidence="1">Uncharacterized protein</fullName>
    </submittedName>
</protein>
<accession>A0A6A4I2Y9</accession>
<dbReference type="OrthoDB" id="2819093at2759"/>
<reference evidence="1" key="1">
    <citation type="journal article" date="2019" name="Environ. Microbiol.">
        <title>Fungal ecological strategies reflected in gene transcription - a case study of two litter decomposers.</title>
        <authorList>
            <person name="Barbi F."/>
            <person name="Kohler A."/>
            <person name="Barry K."/>
            <person name="Baskaran P."/>
            <person name="Daum C."/>
            <person name="Fauchery L."/>
            <person name="Ihrmark K."/>
            <person name="Kuo A."/>
            <person name="LaButti K."/>
            <person name="Lipzen A."/>
            <person name="Morin E."/>
            <person name="Grigoriev I.V."/>
            <person name="Henrissat B."/>
            <person name="Lindahl B."/>
            <person name="Martin F."/>
        </authorList>
    </citation>
    <scope>NUCLEOTIDE SEQUENCE</scope>
    <source>
        <strain evidence="1">JB14</strain>
    </source>
</reference>
<gene>
    <name evidence="1" type="ORF">BT96DRAFT_916891</name>
</gene>
<organism evidence="1 2">
    <name type="scientific">Gymnopus androsaceus JB14</name>
    <dbReference type="NCBI Taxonomy" id="1447944"/>
    <lineage>
        <taxon>Eukaryota</taxon>
        <taxon>Fungi</taxon>
        <taxon>Dikarya</taxon>
        <taxon>Basidiomycota</taxon>
        <taxon>Agaricomycotina</taxon>
        <taxon>Agaricomycetes</taxon>
        <taxon>Agaricomycetidae</taxon>
        <taxon>Agaricales</taxon>
        <taxon>Marasmiineae</taxon>
        <taxon>Omphalotaceae</taxon>
        <taxon>Gymnopus</taxon>
    </lineage>
</organism>